<dbReference type="PIRSF" id="PIRSF029557">
    <property type="entry name" value="UCP029557"/>
    <property type="match status" value="1"/>
</dbReference>
<accession>A0A9W6JJT4</accession>
<dbReference type="Gene3D" id="3.10.540.10">
    <property type="entry name" value="duf1285 like domain"/>
    <property type="match status" value="1"/>
</dbReference>
<dbReference type="EMBL" id="BSFL01000001">
    <property type="protein sequence ID" value="GLK78512.1"/>
    <property type="molecule type" value="Genomic_DNA"/>
</dbReference>
<evidence type="ECO:0000313" key="3">
    <source>
        <dbReference type="EMBL" id="GLK78512.1"/>
    </source>
</evidence>
<dbReference type="AlphaFoldDB" id="A0A9W6JJT4"/>
<sequence>MMAEDHAAAAAAPDRMQALADAAREACSRGVAPVHKWSPERCGALDLVIRADGSWIYEGSPIRRPALVKLFSTVLRRDPDGYVLVTPAEKLDITVEDAPFLAVEMASEGEGERRRIRFRTNVDEVVDVGEGHALRFETAADGGFKPYVHIRSDLWALVARSAVYDLVELAEERDGVLGVWGGGRFFALPEASA</sequence>
<dbReference type="InterPro" id="IPR048341">
    <property type="entry name" value="DUF1285_N"/>
</dbReference>
<protein>
    <recommendedName>
        <fullName evidence="5">DUF1285 domain-containing protein</fullName>
    </recommendedName>
</protein>
<gene>
    <name evidence="3" type="ORF">GCM10008174_02530</name>
</gene>
<proteinExistence type="predicted"/>
<feature type="domain" description="DUF1285" evidence="2">
    <location>
        <begin position="99"/>
        <end position="188"/>
    </location>
</feature>
<evidence type="ECO:0000259" key="1">
    <source>
        <dbReference type="Pfam" id="PF06938"/>
    </source>
</evidence>
<comment type="caution">
    <text evidence="3">The sequence shown here is derived from an EMBL/GenBank/DDBJ whole genome shotgun (WGS) entry which is preliminary data.</text>
</comment>
<dbReference type="InterPro" id="IPR048342">
    <property type="entry name" value="DUF1285_C"/>
</dbReference>
<dbReference type="Proteomes" id="UP001143309">
    <property type="component" value="Unassembled WGS sequence"/>
</dbReference>
<dbReference type="InterPro" id="IPR023361">
    <property type="entry name" value="DUF1285_beta_roll_sf"/>
</dbReference>
<keyword evidence="4" id="KW-1185">Reference proteome</keyword>
<dbReference type="InterPro" id="IPR010707">
    <property type="entry name" value="DUF1285"/>
</dbReference>
<evidence type="ECO:0000259" key="2">
    <source>
        <dbReference type="Pfam" id="PF21028"/>
    </source>
</evidence>
<evidence type="ECO:0008006" key="5">
    <source>
        <dbReference type="Google" id="ProtNLM"/>
    </source>
</evidence>
<dbReference type="Pfam" id="PF21028">
    <property type="entry name" value="DUF1285_C"/>
    <property type="match status" value="1"/>
</dbReference>
<dbReference type="Pfam" id="PF06938">
    <property type="entry name" value="DUF1285_N"/>
    <property type="match status" value="1"/>
</dbReference>
<name>A0A9W6JJT4_9HYPH</name>
<reference evidence="3" key="1">
    <citation type="journal article" date="2014" name="Int. J. Syst. Evol. Microbiol.">
        <title>Complete genome sequence of Corynebacterium casei LMG S-19264T (=DSM 44701T), isolated from a smear-ripened cheese.</title>
        <authorList>
            <consortium name="US DOE Joint Genome Institute (JGI-PGF)"/>
            <person name="Walter F."/>
            <person name="Albersmeier A."/>
            <person name="Kalinowski J."/>
            <person name="Ruckert C."/>
        </authorList>
    </citation>
    <scope>NUCLEOTIDE SEQUENCE</scope>
    <source>
        <strain evidence="3">VKM B-2748</strain>
    </source>
</reference>
<evidence type="ECO:0000313" key="4">
    <source>
        <dbReference type="Proteomes" id="UP001143309"/>
    </source>
</evidence>
<reference evidence="3" key="2">
    <citation type="submission" date="2023-01" db="EMBL/GenBank/DDBJ databases">
        <authorList>
            <person name="Sun Q."/>
            <person name="Evtushenko L."/>
        </authorList>
    </citation>
    <scope>NUCLEOTIDE SEQUENCE</scope>
    <source>
        <strain evidence="3">VKM B-2748</strain>
    </source>
</reference>
<feature type="domain" description="DUF1285" evidence="1">
    <location>
        <begin position="32"/>
        <end position="98"/>
    </location>
</feature>
<dbReference type="Gene3D" id="2.30.270.10">
    <property type="entry name" value="duf1285 protein"/>
    <property type="match status" value="1"/>
</dbReference>
<organism evidence="3 4">
    <name type="scientific">Methylopila turkensis</name>
    <dbReference type="NCBI Taxonomy" id="1437816"/>
    <lineage>
        <taxon>Bacteria</taxon>
        <taxon>Pseudomonadati</taxon>
        <taxon>Pseudomonadota</taxon>
        <taxon>Alphaproteobacteria</taxon>
        <taxon>Hyphomicrobiales</taxon>
        <taxon>Methylopilaceae</taxon>
        <taxon>Methylopila</taxon>
    </lineage>
</organism>